<feature type="compositionally biased region" description="Basic residues" evidence="1">
    <location>
        <begin position="132"/>
        <end position="143"/>
    </location>
</feature>
<name>A0A9P6CAG3_9AGAR</name>
<feature type="region of interest" description="Disordered" evidence="1">
    <location>
        <begin position="1"/>
        <end position="145"/>
    </location>
</feature>
<comment type="caution">
    <text evidence="3">The sequence shown here is derived from an EMBL/GenBank/DDBJ whole genome shotgun (WGS) entry which is preliminary data.</text>
</comment>
<evidence type="ECO:0000256" key="1">
    <source>
        <dbReference type="SAM" id="MobiDB-lite"/>
    </source>
</evidence>
<proteinExistence type="predicted"/>
<evidence type="ECO:0000313" key="4">
    <source>
        <dbReference type="Proteomes" id="UP000807353"/>
    </source>
</evidence>
<organism evidence="3 4">
    <name type="scientific">Collybia nuda</name>
    <dbReference type="NCBI Taxonomy" id="64659"/>
    <lineage>
        <taxon>Eukaryota</taxon>
        <taxon>Fungi</taxon>
        <taxon>Dikarya</taxon>
        <taxon>Basidiomycota</taxon>
        <taxon>Agaricomycotina</taxon>
        <taxon>Agaricomycetes</taxon>
        <taxon>Agaricomycetidae</taxon>
        <taxon>Agaricales</taxon>
        <taxon>Tricholomatineae</taxon>
        <taxon>Clitocybaceae</taxon>
        <taxon>Collybia</taxon>
    </lineage>
</organism>
<dbReference type="InterPro" id="IPR045341">
    <property type="entry name" value="DUF6532"/>
</dbReference>
<feature type="compositionally biased region" description="Basic and acidic residues" evidence="1">
    <location>
        <begin position="10"/>
        <end position="35"/>
    </location>
</feature>
<feature type="region of interest" description="Disordered" evidence="1">
    <location>
        <begin position="166"/>
        <end position="222"/>
    </location>
</feature>
<feature type="domain" description="DUF6532" evidence="2">
    <location>
        <begin position="401"/>
        <end position="601"/>
    </location>
</feature>
<dbReference type="Pfam" id="PF20149">
    <property type="entry name" value="DUF6532"/>
    <property type="match status" value="1"/>
</dbReference>
<evidence type="ECO:0000313" key="3">
    <source>
        <dbReference type="EMBL" id="KAF9458287.1"/>
    </source>
</evidence>
<feature type="region of interest" description="Disordered" evidence="1">
    <location>
        <begin position="337"/>
        <end position="363"/>
    </location>
</feature>
<dbReference type="AlphaFoldDB" id="A0A9P6CAG3"/>
<feature type="region of interest" description="Disordered" evidence="1">
    <location>
        <begin position="271"/>
        <end position="291"/>
    </location>
</feature>
<feature type="compositionally biased region" description="Low complexity" evidence="1">
    <location>
        <begin position="344"/>
        <end position="361"/>
    </location>
</feature>
<reference evidence="3" key="1">
    <citation type="submission" date="2020-11" db="EMBL/GenBank/DDBJ databases">
        <authorList>
            <consortium name="DOE Joint Genome Institute"/>
            <person name="Ahrendt S."/>
            <person name="Riley R."/>
            <person name="Andreopoulos W."/>
            <person name="Labutti K."/>
            <person name="Pangilinan J."/>
            <person name="Ruiz-Duenas F.J."/>
            <person name="Barrasa J.M."/>
            <person name="Sanchez-Garcia M."/>
            <person name="Camarero S."/>
            <person name="Miyauchi S."/>
            <person name="Serrano A."/>
            <person name="Linde D."/>
            <person name="Babiker R."/>
            <person name="Drula E."/>
            <person name="Ayuso-Fernandez I."/>
            <person name="Pacheco R."/>
            <person name="Padilla G."/>
            <person name="Ferreira P."/>
            <person name="Barriuso J."/>
            <person name="Kellner H."/>
            <person name="Castanera R."/>
            <person name="Alfaro M."/>
            <person name="Ramirez L."/>
            <person name="Pisabarro A.G."/>
            <person name="Kuo A."/>
            <person name="Tritt A."/>
            <person name="Lipzen A."/>
            <person name="He G."/>
            <person name="Yan M."/>
            <person name="Ng V."/>
            <person name="Cullen D."/>
            <person name="Martin F."/>
            <person name="Rosso M.-N."/>
            <person name="Henrissat B."/>
            <person name="Hibbett D."/>
            <person name="Martinez A.T."/>
            <person name="Grigoriev I.V."/>
        </authorList>
    </citation>
    <scope>NUCLEOTIDE SEQUENCE</scope>
    <source>
        <strain evidence="3">CBS 247.69</strain>
    </source>
</reference>
<keyword evidence="4" id="KW-1185">Reference proteome</keyword>
<dbReference type="Proteomes" id="UP000807353">
    <property type="component" value="Unassembled WGS sequence"/>
</dbReference>
<accession>A0A9P6CAG3</accession>
<dbReference type="OrthoDB" id="3068057at2759"/>
<feature type="compositionally biased region" description="Polar residues" evidence="1">
    <location>
        <begin position="45"/>
        <end position="57"/>
    </location>
</feature>
<feature type="compositionally biased region" description="Basic and acidic residues" evidence="1">
    <location>
        <begin position="76"/>
        <end position="85"/>
    </location>
</feature>
<sequence>MSTPNTDTRTAQEKRADTRARNKAKEAEEAFRLEQETLGGRSTKRQALQNAIWNNNGGRKRAASTIAPPTAKKSKALQEKEKDNSAHGQGGSVNRHKPQEPLGQWQAAGNKSRIRSSQHERGQLNPQDGYHKQRHPERNHHTKYTANEHIDIDCWERPRQQLQIHVAPAVPRGEETLPPRLGSKISRRVVQSESEAEESGDDSDDNSRQNVMGDDQDDQDDDEAFRGEINEAVERPVWKARGDNLGEMDNWNQALINHEDYATTVNVDTPISDQEGIEDDTNTEPALPPTHRHIKWKSNTKATLGKRQKAQKAEQPVWGSQLCRAILDINSSTNQLGSEISGATNDSDGDTNNGNNNTSDTEPVWHASTHLVYEDGKRYINLKPQNPKIKSVIEEGFEGAFRYALFENMFPAPDDIDIIFRTLLWKAAKSVNASGIAHRLKYDVVYGDTVGQLARARFLTVRTDLRRHTREHISAEYGLGRGCAEKVKALLMDDNFIYKRDARGIAMNKKPYQHDAIILVLKWFFEDWTSIGRKNIKLFETSIPDNPHYREPEVTIPMVAGSTTMVYADILERSTGEHVKTKFDADTQFGTYQHHCSILEGIKAKDPIKFHRLMSNLFLEATAEKKRDVPKLDNNRTLALIDFDGMSD</sequence>
<feature type="compositionally biased region" description="Acidic residues" evidence="1">
    <location>
        <begin position="194"/>
        <end position="204"/>
    </location>
</feature>
<evidence type="ECO:0000259" key="2">
    <source>
        <dbReference type="Pfam" id="PF20149"/>
    </source>
</evidence>
<gene>
    <name evidence="3" type="ORF">BDZ94DRAFT_1325651</name>
</gene>
<dbReference type="EMBL" id="MU150345">
    <property type="protein sequence ID" value="KAF9458287.1"/>
    <property type="molecule type" value="Genomic_DNA"/>
</dbReference>
<protein>
    <recommendedName>
        <fullName evidence="2">DUF6532 domain-containing protein</fullName>
    </recommendedName>
</protein>